<sequence length="613" mass="67834">MATVSAPRRFTIKFRRRALVALAVVVSAALILASSYWDLASFPPPPGTADYVSSYFLGYLGLWEVAMSRVRRARSAIFLSSSARLARSGVGDDSEQAEDEDDEDRLAAVYRRIATLHERMGQFDEAAEVMEREVLPRLRQRFVGTRGSAVPGAAGTSLTRAQVWELAMTDLSELHRKRGMFREGLGVLAEAQEQYEAALSSLWVKPDGQSKDRKNGSRPSVTDALASLTQSTLQKEHDVQGEEMRELAADLERSGEYVAMVEEMARRYEFSTRRKWTLAEDRLEGNEGKDEDRGGGKGRERGRGEGDTCPTDASSLRSTLYAPSNSLFGTVVVLLLIGPVRTSWFRLFHPPPPTKLSRVRRVLGLANSLFSVVAVCLYWNWSLQIDAARYNSMGKMLYRLGKHDTALVAFDASRCSVLSNPREETVLRTEVAAETFAGAAYVLEGTTVVGGGGSSGSHSGGKTASATRELVDDLIGDVDDLLGAASALPRPSFYVASHYLRVSDLYFGRVVLGQGEGKGEGDGDESRNVADKSTKEAELLWRKEGRRYRSLAEAETRRLARYIEEMMEEEVERMSKERRGQPGGRNKTLPSLEGNNADEEEEQEEEITVRIDR</sequence>
<feature type="compositionally biased region" description="Basic and acidic residues" evidence="1">
    <location>
        <begin position="517"/>
        <end position="535"/>
    </location>
</feature>
<keyword evidence="2" id="KW-0472">Membrane</keyword>
<evidence type="ECO:0000256" key="1">
    <source>
        <dbReference type="SAM" id="MobiDB-lite"/>
    </source>
</evidence>
<protein>
    <submittedName>
        <fullName evidence="3">Uncharacterized protein</fullName>
    </submittedName>
</protein>
<feature type="region of interest" description="Disordered" evidence="1">
    <location>
        <begin position="568"/>
        <end position="613"/>
    </location>
</feature>
<evidence type="ECO:0000313" key="3">
    <source>
        <dbReference type="EMBL" id="CAE2279386.1"/>
    </source>
</evidence>
<feature type="compositionally biased region" description="Acidic residues" evidence="1">
    <location>
        <begin position="596"/>
        <end position="606"/>
    </location>
</feature>
<keyword evidence="2" id="KW-0812">Transmembrane</keyword>
<dbReference type="InterPro" id="IPR011990">
    <property type="entry name" value="TPR-like_helical_dom_sf"/>
</dbReference>
<proteinExistence type="predicted"/>
<organism evidence="3">
    <name type="scientific">Odontella aurita</name>
    <dbReference type="NCBI Taxonomy" id="265563"/>
    <lineage>
        <taxon>Eukaryota</taxon>
        <taxon>Sar</taxon>
        <taxon>Stramenopiles</taxon>
        <taxon>Ochrophyta</taxon>
        <taxon>Bacillariophyta</taxon>
        <taxon>Mediophyceae</taxon>
        <taxon>Biddulphiophycidae</taxon>
        <taxon>Eupodiscales</taxon>
        <taxon>Odontellaceae</taxon>
        <taxon>Odontella</taxon>
    </lineage>
</organism>
<dbReference type="SUPFAM" id="SSF48452">
    <property type="entry name" value="TPR-like"/>
    <property type="match status" value="1"/>
</dbReference>
<feature type="region of interest" description="Disordered" evidence="1">
    <location>
        <begin position="515"/>
        <end position="535"/>
    </location>
</feature>
<gene>
    <name evidence="3" type="ORF">OAUR00152_LOCUS36741</name>
</gene>
<feature type="region of interest" description="Disordered" evidence="1">
    <location>
        <begin position="284"/>
        <end position="315"/>
    </location>
</feature>
<accession>A0A7S4ND96</accession>
<feature type="transmembrane region" description="Helical" evidence="2">
    <location>
        <begin position="362"/>
        <end position="381"/>
    </location>
</feature>
<dbReference type="AlphaFoldDB" id="A0A7S4ND96"/>
<reference evidence="3" key="1">
    <citation type="submission" date="2021-01" db="EMBL/GenBank/DDBJ databases">
        <authorList>
            <person name="Corre E."/>
            <person name="Pelletier E."/>
            <person name="Niang G."/>
            <person name="Scheremetjew M."/>
            <person name="Finn R."/>
            <person name="Kale V."/>
            <person name="Holt S."/>
            <person name="Cochrane G."/>
            <person name="Meng A."/>
            <person name="Brown T."/>
            <person name="Cohen L."/>
        </authorList>
    </citation>
    <scope>NUCLEOTIDE SEQUENCE</scope>
    <source>
        <strain evidence="3">Isolate 1302-5</strain>
    </source>
</reference>
<feature type="transmembrane region" description="Helical" evidence="2">
    <location>
        <begin position="320"/>
        <end position="341"/>
    </location>
</feature>
<keyword evidence="2" id="KW-1133">Transmembrane helix</keyword>
<feature type="compositionally biased region" description="Basic and acidic residues" evidence="1">
    <location>
        <begin position="284"/>
        <end position="306"/>
    </location>
</feature>
<name>A0A7S4ND96_9STRA</name>
<dbReference type="EMBL" id="HBKQ01053362">
    <property type="protein sequence ID" value="CAE2279386.1"/>
    <property type="molecule type" value="Transcribed_RNA"/>
</dbReference>
<evidence type="ECO:0000256" key="2">
    <source>
        <dbReference type="SAM" id="Phobius"/>
    </source>
</evidence>